<reference evidence="1" key="1">
    <citation type="journal article" date="2014" name="Int. J. Syst. Evol. Microbiol.">
        <title>Complete genome sequence of Corynebacterium casei LMG S-19264T (=DSM 44701T), isolated from a smear-ripened cheese.</title>
        <authorList>
            <consortium name="US DOE Joint Genome Institute (JGI-PGF)"/>
            <person name="Walter F."/>
            <person name="Albersmeier A."/>
            <person name="Kalinowski J."/>
            <person name="Ruckert C."/>
        </authorList>
    </citation>
    <scope>NUCLEOTIDE SEQUENCE</scope>
    <source>
        <strain evidence="1">VKM Ac-1020</strain>
    </source>
</reference>
<accession>A0A9W6H471</accession>
<evidence type="ECO:0000313" key="1">
    <source>
        <dbReference type="EMBL" id="GLJ62220.1"/>
    </source>
</evidence>
<evidence type="ECO:0000313" key="2">
    <source>
        <dbReference type="Proteomes" id="UP001142462"/>
    </source>
</evidence>
<reference evidence="1" key="2">
    <citation type="submission" date="2023-01" db="EMBL/GenBank/DDBJ databases">
        <authorList>
            <person name="Sun Q."/>
            <person name="Evtushenko L."/>
        </authorList>
    </citation>
    <scope>NUCLEOTIDE SEQUENCE</scope>
    <source>
        <strain evidence="1">VKM Ac-1020</strain>
    </source>
</reference>
<sequence length="92" mass="10398">MSMQITDQETTERLWFRFLHFAEASAESVEQETPQSLALWTQANAHRIYDAMAARGWLDDSTSREALFELAAHVLGIDYGSLYDAWLEGTGA</sequence>
<protein>
    <submittedName>
        <fullName evidence="1">Uncharacterized protein</fullName>
    </submittedName>
</protein>
<proteinExistence type="predicted"/>
<dbReference type="Proteomes" id="UP001142462">
    <property type="component" value="Unassembled WGS sequence"/>
</dbReference>
<keyword evidence="2" id="KW-1185">Reference proteome</keyword>
<dbReference type="EMBL" id="BSEJ01000011">
    <property type="protein sequence ID" value="GLJ62220.1"/>
    <property type="molecule type" value="Genomic_DNA"/>
</dbReference>
<gene>
    <name evidence="1" type="ORF">GCM10017576_23500</name>
</gene>
<comment type="caution">
    <text evidence="1">The sequence shown here is derived from an EMBL/GenBank/DDBJ whole genome shotgun (WGS) entry which is preliminary data.</text>
</comment>
<dbReference type="RefSeq" id="WP_271173911.1">
    <property type="nucleotide sequence ID" value="NZ_BSEJ01000011.1"/>
</dbReference>
<name>A0A9W6H471_9MICO</name>
<organism evidence="1 2">
    <name type="scientific">Microbacterium barkeri</name>
    <dbReference type="NCBI Taxonomy" id="33917"/>
    <lineage>
        <taxon>Bacteria</taxon>
        <taxon>Bacillati</taxon>
        <taxon>Actinomycetota</taxon>
        <taxon>Actinomycetes</taxon>
        <taxon>Micrococcales</taxon>
        <taxon>Microbacteriaceae</taxon>
        <taxon>Microbacterium</taxon>
    </lineage>
</organism>
<dbReference type="AlphaFoldDB" id="A0A9W6H471"/>